<reference evidence="1" key="1">
    <citation type="submission" date="2019-08" db="EMBL/GenBank/DDBJ databases">
        <authorList>
            <person name="Kucharzyk K."/>
            <person name="Murdoch R.W."/>
            <person name="Higgins S."/>
            <person name="Loffler F."/>
        </authorList>
    </citation>
    <scope>NUCLEOTIDE SEQUENCE</scope>
</reference>
<evidence type="ECO:0000313" key="1">
    <source>
        <dbReference type="EMBL" id="MPN65155.1"/>
    </source>
</evidence>
<gene>
    <name evidence="1" type="ORF">SDC9_212934</name>
</gene>
<comment type="caution">
    <text evidence="1">The sequence shown here is derived from an EMBL/GenBank/DDBJ whole genome shotgun (WGS) entry which is preliminary data.</text>
</comment>
<dbReference type="AlphaFoldDB" id="A0A645JNC3"/>
<sequence length="72" mass="7886">MLGGSDLVVLGLGGHAELPKLRVEFAHVFCNALRGGCVILIPEFLALRRRRAEERSSGVHKVLAPRELLLID</sequence>
<name>A0A645JNC3_9ZZZZ</name>
<organism evidence="1">
    <name type="scientific">bioreactor metagenome</name>
    <dbReference type="NCBI Taxonomy" id="1076179"/>
    <lineage>
        <taxon>unclassified sequences</taxon>
        <taxon>metagenomes</taxon>
        <taxon>ecological metagenomes</taxon>
    </lineage>
</organism>
<dbReference type="EMBL" id="VSSQ01147093">
    <property type="protein sequence ID" value="MPN65155.1"/>
    <property type="molecule type" value="Genomic_DNA"/>
</dbReference>
<protein>
    <submittedName>
        <fullName evidence="1">Uncharacterized protein</fullName>
    </submittedName>
</protein>
<proteinExistence type="predicted"/>
<accession>A0A645JNC3</accession>